<dbReference type="OrthoDB" id="5832955at2759"/>
<proteinExistence type="predicted"/>
<keyword evidence="3" id="KW-1185">Reference proteome</keyword>
<protein>
    <submittedName>
        <fullName evidence="2">Uncharacterized protein</fullName>
    </submittedName>
</protein>
<dbReference type="Proteomes" id="UP000835052">
    <property type="component" value="Unassembled WGS sequence"/>
</dbReference>
<feature type="compositionally biased region" description="Basic residues" evidence="1">
    <location>
        <begin position="49"/>
        <end position="60"/>
    </location>
</feature>
<comment type="caution">
    <text evidence="2">The sequence shown here is derived from an EMBL/GenBank/DDBJ whole genome shotgun (WGS) entry which is preliminary data.</text>
</comment>
<feature type="region of interest" description="Disordered" evidence="1">
    <location>
        <begin position="1"/>
        <end position="134"/>
    </location>
</feature>
<organism evidence="2 3">
    <name type="scientific">Caenorhabditis auriculariae</name>
    <dbReference type="NCBI Taxonomy" id="2777116"/>
    <lineage>
        <taxon>Eukaryota</taxon>
        <taxon>Metazoa</taxon>
        <taxon>Ecdysozoa</taxon>
        <taxon>Nematoda</taxon>
        <taxon>Chromadorea</taxon>
        <taxon>Rhabditida</taxon>
        <taxon>Rhabditina</taxon>
        <taxon>Rhabditomorpha</taxon>
        <taxon>Rhabditoidea</taxon>
        <taxon>Rhabditidae</taxon>
        <taxon>Peloderinae</taxon>
        <taxon>Caenorhabditis</taxon>
    </lineage>
</organism>
<feature type="compositionally biased region" description="Polar residues" evidence="1">
    <location>
        <begin position="32"/>
        <end position="42"/>
    </location>
</feature>
<name>A0A8S1HMQ3_9PELO</name>
<reference evidence="2" key="1">
    <citation type="submission" date="2020-10" db="EMBL/GenBank/DDBJ databases">
        <authorList>
            <person name="Kikuchi T."/>
        </authorList>
    </citation>
    <scope>NUCLEOTIDE SEQUENCE</scope>
    <source>
        <strain evidence="2">NKZ352</strain>
    </source>
</reference>
<gene>
    <name evidence="2" type="ORF">CAUJ_LOCUS11587</name>
</gene>
<evidence type="ECO:0000256" key="1">
    <source>
        <dbReference type="SAM" id="MobiDB-lite"/>
    </source>
</evidence>
<dbReference type="EMBL" id="CAJGYM010000058">
    <property type="protein sequence ID" value="CAD6195668.1"/>
    <property type="molecule type" value="Genomic_DNA"/>
</dbReference>
<sequence length="209" mass="23849">MEGSEREDPPSSAEDDVECRKVSTRIAGVTLESDSLPESPSNVVEERMARRKKRMKRHNRGQQMDVDPTPTINNRQSKHMDWDGAESHISSSDESFSDTRGQEADDEQSDWVGYAGDVTENETEPVPDRRPQTGRRNVTKTLSTVQKQLERFALQGPQGEAGFELRMRDRPTSIHLNRLLNKYHLEVVRRQRGAVYLRRKQSANSSSAR</sequence>
<evidence type="ECO:0000313" key="3">
    <source>
        <dbReference type="Proteomes" id="UP000835052"/>
    </source>
</evidence>
<dbReference type="AlphaFoldDB" id="A0A8S1HMQ3"/>
<accession>A0A8S1HMQ3</accession>
<evidence type="ECO:0000313" key="2">
    <source>
        <dbReference type="EMBL" id="CAD6195668.1"/>
    </source>
</evidence>